<dbReference type="AlphaFoldDB" id="A0AAW2PYH1"/>
<feature type="compositionally biased region" description="Polar residues" evidence="1">
    <location>
        <begin position="85"/>
        <end position="97"/>
    </location>
</feature>
<feature type="compositionally biased region" description="Polar residues" evidence="1">
    <location>
        <begin position="225"/>
        <end position="234"/>
    </location>
</feature>
<feature type="domain" description="DUF4005" evidence="2">
    <location>
        <begin position="424"/>
        <end position="492"/>
    </location>
</feature>
<reference evidence="3" key="1">
    <citation type="submission" date="2020-06" db="EMBL/GenBank/DDBJ databases">
        <authorList>
            <person name="Li T."/>
            <person name="Hu X."/>
            <person name="Zhang T."/>
            <person name="Song X."/>
            <person name="Zhang H."/>
            <person name="Dai N."/>
            <person name="Sheng W."/>
            <person name="Hou X."/>
            <person name="Wei L."/>
        </authorList>
    </citation>
    <scope>NUCLEOTIDE SEQUENCE</scope>
    <source>
        <strain evidence="3">G02</strain>
        <tissue evidence="3">Leaf</tissue>
    </source>
</reference>
<dbReference type="Pfam" id="PF13178">
    <property type="entry name" value="DUF4005"/>
    <property type="match status" value="1"/>
</dbReference>
<dbReference type="EMBL" id="JACGWJ010000016">
    <property type="protein sequence ID" value="KAL0360580.1"/>
    <property type="molecule type" value="Genomic_DNA"/>
</dbReference>
<evidence type="ECO:0000259" key="2">
    <source>
        <dbReference type="Pfam" id="PF13178"/>
    </source>
</evidence>
<feature type="compositionally biased region" description="Basic and acidic residues" evidence="1">
    <location>
        <begin position="137"/>
        <end position="181"/>
    </location>
</feature>
<feature type="compositionally biased region" description="Basic residues" evidence="1">
    <location>
        <begin position="403"/>
        <end position="417"/>
    </location>
</feature>
<evidence type="ECO:0000313" key="3">
    <source>
        <dbReference type="EMBL" id="KAL0360580.1"/>
    </source>
</evidence>
<feature type="compositionally biased region" description="Polar residues" evidence="1">
    <location>
        <begin position="480"/>
        <end position="500"/>
    </location>
</feature>
<protein>
    <submittedName>
        <fullName evidence="3">Protein IQ-DOMAIN 32</fullName>
    </submittedName>
</protein>
<reference evidence="3" key="2">
    <citation type="journal article" date="2024" name="Plant">
        <title>Genomic evolution and insights into agronomic trait innovations of Sesamum species.</title>
        <authorList>
            <person name="Miao H."/>
            <person name="Wang L."/>
            <person name="Qu L."/>
            <person name="Liu H."/>
            <person name="Sun Y."/>
            <person name="Le M."/>
            <person name="Wang Q."/>
            <person name="Wei S."/>
            <person name="Zheng Y."/>
            <person name="Lin W."/>
            <person name="Duan Y."/>
            <person name="Cao H."/>
            <person name="Xiong S."/>
            <person name="Wang X."/>
            <person name="Wei L."/>
            <person name="Li C."/>
            <person name="Ma Q."/>
            <person name="Ju M."/>
            <person name="Zhao R."/>
            <person name="Li G."/>
            <person name="Mu C."/>
            <person name="Tian Q."/>
            <person name="Mei H."/>
            <person name="Zhang T."/>
            <person name="Gao T."/>
            <person name="Zhang H."/>
        </authorList>
    </citation>
    <scope>NUCLEOTIDE SEQUENCE</scope>
    <source>
        <strain evidence="3">G02</strain>
    </source>
</reference>
<name>A0AAW2PYH1_SESRA</name>
<proteinExistence type="predicted"/>
<feature type="compositionally biased region" description="Basic and acidic residues" evidence="1">
    <location>
        <begin position="424"/>
        <end position="433"/>
    </location>
</feature>
<dbReference type="InterPro" id="IPR025064">
    <property type="entry name" value="DUF4005"/>
</dbReference>
<accession>A0AAW2PYH1</accession>
<feature type="compositionally biased region" description="Polar residues" evidence="1">
    <location>
        <begin position="34"/>
        <end position="55"/>
    </location>
</feature>
<feature type="region of interest" description="Disordered" evidence="1">
    <location>
        <begin position="74"/>
        <end position="97"/>
    </location>
</feature>
<comment type="caution">
    <text evidence="3">The sequence shown here is derived from an EMBL/GenBank/DDBJ whole genome shotgun (WGS) entry which is preliminary data.</text>
</comment>
<evidence type="ECO:0000256" key="1">
    <source>
        <dbReference type="SAM" id="MobiDB-lite"/>
    </source>
</evidence>
<sequence>MESTPRSKPINIKCDPLRPDSAWKWLERWMSVSSVSNEEPQGSGSAIEQHNQNIGHSDGKEEILAPSDCYTESKDFKSGVGESAEASQNDDSLISYDTNNLDLDSCKSISPSSSHYKLHNIDQSNEKSDETESVLVEIKETDLIEKVEAESLSEKEETGNERDLPDMKKTSTEQPDTEAKKFSRKASNPAFIAAQSKFEELSSTGAPAKLSSSPSHDPGVESSLDKVSSSNDQPLRSIDIGLADNPISSNASAVQIGGSECGTELSISSTLDSPDRSEAGVNDIEHETKVPYETDHHRSGDSLEVEADGKSITLETDPSYTNTNELERHESIASAAAESLNPTIVADPPKLENKPETDPSDLQLELESEASHLVNKSSPEGSPRSHITVPESQATPSSQASVKPKKNKEHKSGKRRNSFGSAKPDQKEQEPRDSSSSNSLPSYMQATESARAKAIANGSPRSSPDVHEKDVYLKKRHSLPGTNERQGSPRIQRSLSQAQPNAVKGNGTHSPQGLSRPYLGS</sequence>
<feature type="region of interest" description="Disordered" evidence="1">
    <location>
        <begin position="112"/>
        <end position="521"/>
    </location>
</feature>
<feature type="compositionally biased region" description="Polar residues" evidence="1">
    <location>
        <begin position="201"/>
        <end position="215"/>
    </location>
</feature>
<feature type="compositionally biased region" description="Basic and acidic residues" evidence="1">
    <location>
        <begin position="464"/>
        <end position="473"/>
    </location>
</feature>
<feature type="compositionally biased region" description="Polar residues" evidence="1">
    <location>
        <begin position="390"/>
        <end position="401"/>
    </location>
</feature>
<feature type="region of interest" description="Disordered" evidence="1">
    <location>
        <begin position="34"/>
        <end position="61"/>
    </location>
</feature>
<gene>
    <name evidence="3" type="ORF">Sradi_3742500</name>
</gene>
<organism evidence="3">
    <name type="scientific">Sesamum radiatum</name>
    <name type="common">Black benniseed</name>
    <dbReference type="NCBI Taxonomy" id="300843"/>
    <lineage>
        <taxon>Eukaryota</taxon>
        <taxon>Viridiplantae</taxon>
        <taxon>Streptophyta</taxon>
        <taxon>Embryophyta</taxon>
        <taxon>Tracheophyta</taxon>
        <taxon>Spermatophyta</taxon>
        <taxon>Magnoliopsida</taxon>
        <taxon>eudicotyledons</taxon>
        <taxon>Gunneridae</taxon>
        <taxon>Pentapetalae</taxon>
        <taxon>asterids</taxon>
        <taxon>lamiids</taxon>
        <taxon>Lamiales</taxon>
        <taxon>Pedaliaceae</taxon>
        <taxon>Sesamum</taxon>
    </lineage>
</organism>
<feature type="compositionally biased region" description="Basic and acidic residues" evidence="1">
    <location>
        <begin position="273"/>
        <end position="301"/>
    </location>
</feature>
<feature type="compositionally biased region" description="Polar residues" evidence="1">
    <location>
        <begin position="313"/>
        <end position="324"/>
    </location>
</feature>